<name>A0A0Q0WHV4_9ARCH</name>
<keyword evidence="1" id="KW-1133">Transmembrane helix</keyword>
<evidence type="ECO:0000313" key="2">
    <source>
        <dbReference type="EMBL" id="KQB35111.1"/>
    </source>
</evidence>
<feature type="transmembrane region" description="Helical" evidence="1">
    <location>
        <begin position="183"/>
        <end position="209"/>
    </location>
</feature>
<dbReference type="Proteomes" id="UP000050301">
    <property type="component" value="Unassembled WGS sequence"/>
</dbReference>
<dbReference type="RefSeq" id="WP_048101141.1">
    <property type="nucleotide sequence ID" value="NZ_LKBH01000184.1"/>
</dbReference>
<dbReference type="EMBL" id="LKBH01000184">
    <property type="protein sequence ID" value="KQB35111.1"/>
    <property type="molecule type" value="Genomic_DNA"/>
</dbReference>
<proteinExistence type="predicted"/>
<feature type="transmembrane region" description="Helical" evidence="1">
    <location>
        <begin position="6"/>
        <end position="22"/>
    </location>
</feature>
<feature type="transmembrane region" description="Helical" evidence="1">
    <location>
        <begin position="56"/>
        <end position="75"/>
    </location>
</feature>
<dbReference type="GeneID" id="84220952"/>
<gene>
    <name evidence="2" type="ORF">AOG55_07845</name>
</gene>
<evidence type="ECO:0000313" key="3">
    <source>
        <dbReference type="Proteomes" id="UP000050301"/>
    </source>
</evidence>
<reference evidence="2 3" key="1">
    <citation type="submission" date="2015-09" db="EMBL/GenBank/DDBJ databases">
        <title>Heavy metals and arsenic resistance mechanisms in polyextremophilic archaea of the family Ferroplasmaceae.</title>
        <authorList>
            <person name="Bulaev A.G."/>
            <person name="Kanygina A.V."/>
        </authorList>
    </citation>
    <scope>NUCLEOTIDE SEQUENCE [LARGE SCALE GENOMIC DNA]</scope>
    <source>
        <strain evidence="2 3">BH2</strain>
    </source>
</reference>
<evidence type="ECO:0008006" key="4">
    <source>
        <dbReference type="Google" id="ProtNLM"/>
    </source>
</evidence>
<evidence type="ECO:0000256" key="1">
    <source>
        <dbReference type="SAM" id="Phobius"/>
    </source>
</evidence>
<sequence length="700" mass="77324">MGKLLGLIAGGIGVVMLSYYMVSPLYSPLINLLGPYLGYGLPLLLGIIGLLAGNPIHYYAIMISWIIIGIIVGISTRKGLRAMGTSILLYSLTFSFMILVLISVLDITSYTSAIPDITGRVERILSILPNMIPYNVNLIDIKNEPLISTIYSIIIAAIGKNNAVALNPETSIYGSSGIFNYSLVYPIIINIIENLAIVILVSGVIASLFKKRHKGMARAEAIIVVIITLIVISSFFVIPAGINHANTEANSANNLNNVGIQASINIITENGSLINTVILAQNSTNINSNIILAASILSNNLTYISNSIVHLPISGNLKKLLSMVPSGLFVVVSKNNYTLGSDGTSGILKNSGIINPQLLLAYNYSKYKLYVYGQDINESKYIKNVINNYNSNLSMYNIIKKYDSENFRSSALIYGYGNYSLLLGGNKTSDNERFLAGLFENPSVFHSSGKYHKINMSDIIGYNSTINFNGTVSAIGVIYPDSSNSKTSINSIFYSNNKNFVSILNESTNTTYYNTQNFNPDQSNISFNYTFPAYLYFNVKISENNHVATVINEVQNRDNSTLYYLNISEDYFIENYEKTGSLSLISGNSDIHNITLKPGEYYNFTYKIKLNGPGEFVIPYANISYNMDNKSFNLHSQEYLIKSPNEKLITVYNSALGSFFKILGINILAESIFANITIFDLIILLILILAIFIEIKKRNR</sequence>
<protein>
    <recommendedName>
        <fullName evidence="4">Multipass membrane protein</fullName>
    </recommendedName>
</protein>
<keyword evidence="3" id="KW-1185">Reference proteome</keyword>
<dbReference type="AlphaFoldDB" id="A0A0Q0WHV4"/>
<organism evidence="2 3">
    <name type="scientific">Acidiplasma cupricumulans</name>
    <dbReference type="NCBI Taxonomy" id="312540"/>
    <lineage>
        <taxon>Archaea</taxon>
        <taxon>Methanobacteriati</taxon>
        <taxon>Thermoplasmatota</taxon>
        <taxon>Thermoplasmata</taxon>
        <taxon>Thermoplasmatales</taxon>
        <taxon>Ferroplasmaceae</taxon>
        <taxon>Acidiplasma</taxon>
    </lineage>
</organism>
<feature type="transmembrane region" description="Helical" evidence="1">
    <location>
        <begin position="221"/>
        <end position="242"/>
    </location>
</feature>
<feature type="transmembrane region" description="Helical" evidence="1">
    <location>
        <begin position="87"/>
        <end position="105"/>
    </location>
</feature>
<dbReference type="InParanoid" id="A0A0Q0WHV4"/>
<comment type="caution">
    <text evidence="2">The sequence shown here is derived from an EMBL/GenBank/DDBJ whole genome shotgun (WGS) entry which is preliminary data.</text>
</comment>
<keyword evidence="1" id="KW-0812">Transmembrane</keyword>
<keyword evidence="1" id="KW-0472">Membrane</keyword>
<feature type="transmembrane region" description="Helical" evidence="1">
    <location>
        <begin position="672"/>
        <end position="693"/>
    </location>
</feature>
<feature type="transmembrane region" description="Helical" evidence="1">
    <location>
        <begin position="29"/>
        <end position="50"/>
    </location>
</feature>
<accession>A0A0Q0WHV4</accession>